<reference evidence="2 3" key="1">
    <citation type="submission" date="2019-02" db="EMBL/GenBank/DDBJ databases">
        <title>Draft genome sequences of novel Actinobacteria.</title>
        <authorList>
            <person name="Sahin N."/>
            <person name="Ay H."/>
            <person name="Saygin H."/>
        </authorList>
    </citation>
    <scope>NUCLEOTIDE SEQUENCE [LARGE SCALE GENOMIC DNA]</scope>
    <source>
        <strain evidence="2 3">KC201</strain>
    </source>
</reference>
<protein>
    <submittedName>
        <fullName evidence="2">Uncharacterized protein</fullName>
    </submittedName>
</protein>
<dbReference type="AlphaFoldDB" id="A0A4R4NB00"/>
<comment type="caution">
    <text evidence="2">The sequence shown here is derived from an EMBL/GenBank/DDBJ whole genome shotgun (WGS) entry which is preliminary data.</text>
</comment>
<accession>A0A4R4NB00</accession>
<keyword evidence="3" id="KW-1185">Reference proteome</keyword>
<name>A0A4R4NB00_9ACTN</name>
<organism evidence="2 3">
    <name type="scientific">Nonomuraea longispora</name>
    <dbReference type="NCBI Taxonomy" id="1848320"/>
    <lineage>
        <taxon>Bacteria</taxon>
        <taxon>Bacillati</taxon>
        <taxon>Actinomycetota</taxon>
        <taxon>Actinomycetes</taxon>
        <taxon>Streptosporangiales</taxon>
        <taxon>Streptosporangiaceae</taxon>
        <taxon>Nonomuraea</taxon>
    </lineage>
</organism>
<evidence type="ECO:0000313" key="3">
    <source>
        <dbReference type="Proteomes" id="UP000295157"/>
    </source>
</evidence>
<evidence type="ECO:0000256" key="1">
    <source>
        <dbReference type="SAM" id="MobiDB-lite"/>
    </source>
</evidence>
<dbReference type="EMBL" id="SMJZ01000059">
    <property type="protein sequence ID" value="TDC06115.1"/>
    <property type="molecule type" value="Genomic_DNA"/>
</dbReference>
<dbReference type="RefSeq" id="WP_132333640.1">
    <property type="nucleotide sequence ID" value="NZ_SMJZ01000059.1"/>
</dbReference>
<gene>
    <name evidence="2" type="ORF">E1267_17515</name>
</gene>
<feature type="region of interest" description="Disordered" evidence="1">
    <location>
        <begin position="1"/>
        <end position="64"/>
    </location>
</feature>
<evidence type="ECO:0000313" key="2">
    <source>
        <dbReference type="EMBL" id="TDC06115.1"/>
    </source>
</evidence>
<dbReference type="Proteomes" id="UP000295157">
    <property type="component" value="Unassembled WGS sequence"/>
</dbReference>
<sequence length="90" mass="9380">MPNAALTDVGDDGSSSLPDPPRPPGLAAYTHSPPPRAGSRRLGEAHEGGSPLGHAPTPAARGRRATVVFRRGPGLRRLHLHETWLTAPPG</sequence>
<proteinExistence type="predicted"/>